<feature type="active site" description="Proton donor" evidence="6">
    <location>
        <position position="504"/>
    </location>
</feature>
<dbReference type="InterPro" id="IPR013785">
    <property type="entry name" value="Aldolase_TIM"/>
</dbReference>
<proteinExistence type="inferred from homology"/>
<dbReference type="PANTHER" id="PTHR43053:SF3">
    <property type="entry name" value="ALPHA-GALACTOSIDASE C-RELATED"/>
    <property type="match status" value="1"/>
</dbReference>
<dbReference type="EMBL" id="SNXC01000015">
    <property type="protein sequence ID" value="TDO95812.1"/>
    <property type="molecule type" value="Genomic_DNA"/>
</dbReference>
<dbReference type="PROSITE" id="PS00512">
    <property type="entry name" value="ALPHA_GALACTOSIDASE"/>
    <property type="match status" value="1"/>
</dbReference>
<evidence type="ECO:0000256" key="1">
    <source>
        <dbReference type="ARBA" id="ARBA00001255"/>
    </source>
</evidence>
<dbReference type="Pfam" id="PF02065">
    <property type="entry name" value="Melibiase"/>
    <property type="match status" value="1"/>
</dbReference>
<dbReference type="InterPro" id="IPR050985">
    <property type="entry name" value="Alpha-glycosidase_related"/>
</dbReference>
<dbReference type="GO" id="GO:0016052">
    <property type="term" value="P:carbohydrate catabolic process"/>
    <property type="evidence" value="ECO:0007669"/>
    <property type="project" value="InterPro"/>
</dbReference>
<dbReference type="Gene3D" id="2.70.98.60">
    <property type="entry name" value="alpha-galactosidase from lactobacil brevis"/>
    <property type="match status" value="1"/>
</dbReference>
<reference evidence="9 10" key="1">
    <citation type="submission" date="2019-03" db="EMBL/GenBank/DDBJ databases">
        <title>Genomic Encyclopedia of Type Strains, Phase III (KMG-III): the genomes of soil and plant-associated and newly described type strains.</title>
        <authorList>
            <person name="Whitman W."/>
        </authorList>
    </citation>
    <scope>NUCLEOTIDE SEQUENCE [LARGE SCALE GENOMIC DNA]</scope>
    <source>
        <strain evidence="9 10">CECT 7378</strain>
    </source>
</reference>
<protein>
    <recommendedName>
        <fullName evidence="2 5">Alpha-galactosidase</fullName>
        <ecNumber evidence="2 5">3.2.1.22</ecNumber>
    </recommendedName>
</protein>
<name>A0A4V3CG00_9GAMM</name>
<keyword evidence="4 5" id="KW-0326">Glycosidase</keyword>
<dbReference type="InterPro" id="IPR031704">
    <property type="entry name" value="Glyco_hydro_36_N"/>
</dbReference>
<feature type="binding site" evidence="7">
    <location>
        <position position="405"/>
    </location>
    <ligand>
        <name>substrate</name>
    </ligand>
</feature>
<dbReference type="AlphaFoldDB" id="A0A4V3CG00"/>
<gene>
    <name evidence="9" type="ORF">DFP79_3170</name>
</gene>
<dbReference type="InterPro" id="IPR013780">
    <property type="entry name" value="Glyco_hydro_b"/>
</dbReference>
<dbReference type="SUPFAM" id="SSF51445">
    <property type="entry name" value="(Trans)glycosidases"/>
    <property type="match status" value="1"/>
</dbReference>
<dbReference type="PRINTS" id="PR00743">
    <property type="entry name" value="GLHYDRLASE36"/>
</dbReference>
<dbReference type="GO" id="GO:0004557">
    <property type="term" value="F:alpha-galactosidase activity"/>
    <property type="evidence" value="ECO:0007669"/>
    <property type="project" value="UniProtKB-UniRule"/>
</dbReference>
<evidence type="ECO:0000259" key="8">
    <source>
        <dbReference type="Pfam" id="PF16875"/>
    </source>
</evidence>
<dbReference type="PIRSF" id="PIRSF005536">
    <property type="entry name" value="Agal"/>
    <property type="match status" value="1"/>
</dbReference>
<dbReference type="InterPro" id="IPR000111">
    <property type="entry name" value="Glyco_hydro_27/36_CS"/>
</dbReference>
<feature type="binding site" evidence="7">
    <location>
        <begin position="438"/>
        <end position="442"/>
    </location>
    <ligand>
        <name>substrate</name>
    </ligand>
</feature>
<comment type="catalytic activity">
    <reaction evidence="1 5">
        <text>Hydrolysis of terminal, non-reducing alpha-D-galactose residues in alpha-D-galactosides, including galactose oligosaccharides, galactomannans and galactolipids.</text>
        <dbReference type="EC" id="3.2.1.22"/>
    </reaction>
</comment>
<evidence type="ECO:0000256" key="3">
    <source>
        <dbReference type="ARBA" id="ARBA00022801"/>
    </source>
</evidence>
<dbReference type="InterPro" id="IPR002252">
    <property type="entry name" value="Glyco_hydro_36"/>
</dbReference>
<feature type="binding site" evidence="7">
    <location>
        <begin position="328"/>
        <end position="329"/>
    </location>
    <ligand>
        <name>substrate</name>
    </ligand>
</feature>
<dbReference type="OrthoDB" id="9758822at2"/>
<accession>A0A4V3CG00</accession>
<organism evidence="9 10">
    <name type="scientific">Marinomonas balearica</name>
    <dbReference type="NCBI Taxonomy" id="491947"/>
    <lineage>
        <taxon>Bacteria</taxon>
        <taxon>Pseudomonadati</taxon>
        <taxon>Pseudomonadota</taxon>
        <taxon>Gammaproteobacteria</taxon>
        <taxon>Oceanospirillales</taxon>
        <taxon>Oceanospirillaceae</taxon>
        <taxon>Marinomonas</taxon>
    </lineage>
</organism>
<feature type="binding site" evidence="7">
    <location>
        <position position="504"/>
    </location>
    <ligand>
        <name>substrate</name>
    </ligand>
</feature>
<feature type="binding site" evidence="7">
    <location>
        <position position="166"/>
    </location>
    <ligand>
        <name>substrate</name>
    </ligand>
</feature>
<comment type="similarity">
    <text evidence="5">Belongs to the glycosyl hydrolase.</text>
</comment>
<evidence type="ECO:0000256" key="2">
    <source>
        <dbReference type="ARBA" id="ARBA00012755"/>
    </source>
</evidence>
<keyword evidence="10" id="KW-1185">Reference proteome</keyword>
<evidence type="ECO:0000256" key="5">
    <source>
        <dbReference type="PIRNR" id="PIRNR005536"/>
    </source>
</evidence>
<keyword evidence="3 5" id="KW-0378">Hydrolase</keyword>
<evidence type="ECO:0000256" key="4">
    <source>
        <dbReference type="ARBA" id="ARBA00023295"/>
    </source>
</evidence>
<dbReference type="Gene3D" id="3.20.20.70">
    <property type="entry name" value="Aldolase class I"/>
    <property type="match status" value="1"/>
</dbReference>
<dbReference type="Pfam" id="PF16875">
    <property type="entry name" value="Glyco_hydro_36N"/>
    <property type="match status" value="1"/>
</dbReference>
<dbReference type="InterPro" id="IPR017853">
    <property type="entry name" value="GH"/>
</dbReference>
<evidence type="ECO:0000313" key="9">
    <source>
        <dbReference type="EMBL" id="TDO95812.1"/>
    </source>
</evidence>
<dbReference type="FunFam" id="3.20.20.70:FF:000118">
    <property type="entry name" value="Alpha-galactosidase"/>
    <property type="match status" value="1"/>
</dbReference>
<sequence>MNYVRQDCAGKTLILALPDQGAPELLYFGEELPAHTNIESVYLVLSSALPNSSLNEPYRLSLIPEAGRGWMATPGVEVFSNELAAWSLAWEVHTVNENVAGFAIRLEDRHAELELIFQIGIKESGVLGLSLELINTGREPVQVVRLASTFPCLSNFTQKMSFYGRWCQEFQHQTSQWNDTWIQESRYGRSGHENFPGVVLGESNFSEQTGEVVGAHLAWSGNHSLRADVAMTGERYLQAGALYLPGEEVLHTGESTKTPELLIAHSCQGLNGVSQQFHREARARTKLTKPRPVHINTWEAFYFDHDLEQLCLLASRAAEVGVERYILDDGWFKGRNDDTSALGDWYVDEQKYPNGLTPLIDHVKSLGMEFGLWVEPEMVNPDSALYRAHPDWVLELPAKEHLLFRNQLVLNLANPDAYVAIRGRLFDLLNHYDIDYIKWDMNRDYVSPSGDIHPQALAQVTALYRLLGELNDAFPELEIESCASGGARVDFGILNYTKRFWTSDCNDALERQTIQRGFSYFFPPEVMGAHIGPDKSHTTSRIHDVVFRAGTAIQGHLGIEWNLLQATDEQKSNIADWIECYKAHRELMHSANLYRLPSVDGCAQTQWYLNDEKTEGLAIYSQLAMPKRVHPDRLRLPALEALSLYRVEVIAHSPMPSHLMQQKPAWWQQKIQLNGASLERVGIQLPVMDPESVLLLRVSVADV</sequence>
<dbReference type="InterPro" id="IPR038417">
    <property type="entry name" value="Alpga-gal_N_sf"/>
</dbReference>
<evidence type="ECO:0000256" key="7">
    <source>
        <dbReference type="PIRSR" id="PIRSR005536-2"/>
    </source>
</evidence>
<dbReference type="EC" id="3.2.1.22" evidence="2 5"/>
<feature type="binding site" evidence="7">
    <location>
        <position position="482"/>
    </location>
    <ligand>
        <name>substrate</name>
    </ligand>
</feature>
<evidence type="ECO:0000256" key="6">
    <source>
        <dbReference type="PIRSR" id="PIRSR005536-1"/>
    </source>
</evidence>
<feature type="active site" description="Nucleophile" evidence="6">
    <location>
        <position position="440"/>
    </location>
</feature>
<evidence type="ECO:0000313" key="10">
    <source>
        <dbReference type="Proteomes" id="UP000294656"/>
    </source>
</evidence>
<comment type="caution">
    <text evidence="9">The sequence shown here is derived from an EMBL/GenBank/DDBJ whole genome shotgun (WGS) entry which is preliminary data.</text>
</comment>
<dbReference type="CDD" id="cd14791">
    <property type="entry name" value="GH36"/>
    <property type="match status" value="1"/>
</dbReference>
<feature type="domain" description="Glycosyl hydrolase family 36 N-terminal" evidence="8">
    <location>
        <begin position="21"/>
        <end position="246"/>
    </location>
</feature>
<dbReference type="Proteomes" id="UP000294656">
    <property type="component" value="Unassembled WGS sequence"/>
</dbReference>
<dbReference type="Gene3D" id="2.60.40.1180">
    <property type="entry name" value="Golgi alpha-mannosidase II"/>
    <property type="match status" value="1"/>
</dbReference>
<dbReference type="PANTHER" id="PTHR43053">
    <property type="entry name" value="GLYCOSIDASE FAMILY 31"/>
    <property type="match status" value="1"/>
</dbReference>